<comment type="caution">
    <text evidence="1">The sequence shown here is derived from an EMBL/GenBank/DDBJ whole genome shotgun (WGS) entry which is preliminary data.</text>
</comment>
<gene>
    <name evidence="1" type="ORF">F2Q69_00049798</name>
</gene>
<dbReference type="Proteomes" id="UP000712600">
    <property type="component" value="Unassembled WGS sequence"/>
</dbReference>
<name>A0A8S9Q499_BRACR</name>
<organism evidence="1 2">
    <name type="scientific">Brassica cretica</name>
    <name type="common">Mustard</name>
    <dbReference type="NCBI Taxonomy" id="69181"/>
    <lineage>
        <taxon>Eukaryota</taxon>
        <taxon>Viridiplantae</taxon>
        <taxon>Streptophyta</taxon>
        <taxon>Embryophyta</taxon>
        <taxon>Tracheophyta</taxon>
        <taxon>Spermatophyta</taxon>
        <taxon>Magnoliopsida</taxon>
        <taxon>eudicotyledons</taxon>
        <taxon>Gunneridae</taxon>
        <taxon>Pentapetalae</taxon>
        <taxon>rosids</taxon>
        <taxon>malvids</taxon>
        <taxon>Brassicales</taxon>
        <taxon>Brassicaceae</taxon>
        <taxon>Brassiceae</taxon>
        <taxon>Brassica</taxon>
    </lineage>
</organism>
<reference evidence="1" key="1">
    <citation type="submission" date="2019-12" db="EMBL/GenBank/DDBJ databases">
        <title>Genome sequencing and annotation of Brassica cretica.</title>
        <authorList>
            <person name="Studholme D.J."/>
            <person name="Sarris P."/>
        </authorList>
    </citation>
    <scope>NUCLEOTIDE SEQUENCE</scope>
    <source>
        <strain evidence="1">PFS-109/04</strain>
        <tissue evidence="1">Leaf</tissue>
    </source>
</reference>
<dbReference type="EMBL" id="QGKX02001347">
    <property type="protein sequence ID" value="KAF3526680.1"/>
    <property type="molecule type" value="Genomic_DNA"/>
</dbReference>
<evidence type="ECO:0000313" key="2">
    <source>
        <dbReference type="Proteomes" id="UP000712600"/>
    </source>
</evidence>
<protein>
    <submittedName>
        <fullName evidence="1">Uncharacterized protein</fullName>
    </submittedName>
</protein>
<proteinExistence type="predicted"/>
<sequence>MGGEKKDCTFPDDVKTSPLLLNLLRTPFPCSSLRNVSTAAQHNRRCHCDPTEKASK</sequence>
<accession>A0A8S9Q499</accession>
<dbReference type="AlphaFoldDB" id="A0A8S9Q499"/>
<evidence type="ECO:0000313" key="1">
    <source>
        <dbReference type="EMBL" id="KAF3526680.1"/>
    </source>
</evidence>